<name>A0A0E9TQX3_ANGAN</name>
<organism evidence="1">
    <name type="scientific">Anguilla anguilla</name>
    <name type="common">European freshwater eel</name>
    <name type="synonym">Muraena anguilla</name>
    <dbReference type="NCBI Taxonomy" id="7936"/>
    <lineage>
        <taxon>Eukaryota</taxon>
        <taxon>Metazoa</taxon>
        <taxon>Chordata</taxon>
        <taxon>Craniata</taxon>
        <taxon>Vertebrata</taxon>
        <taxon>Euteleostomi</taxon>
        <taxon>Actinopterygii</taxon>
        <taxon>Neopterygii</taxon>
        <taxon>Teleostei</taxon>
        <taxon>Anguilliformes</taxon>
        <taxon>Anguillidae</taxon>
        <taxon>Anguilla</taxon>
    </lineage>
</organism>
<dbReference type="EMBL" id="GBXM01053312">
    <property type="protein sequence ID" value="JAH55265.1"/>
    <property type="molecule type" value="Transcribed_RNA"/>
</dbReference>
<reference evidence="1" key="2">
    <citation type="journal article" date="2015" name="Fish Shellfish Immunol.">
        <title>Early steps in the European eel (Anguilla anguilla)-Vibrio vulnificus interaction in the gills: Role of the RtxA13 toxin.</title>
        <authorList>
            <person name="Callol A."/>
            <person name="Pajuelo D."/>
            <person name="Ebbesson L."/>
            <person name="Teles M."/>
            <person name="MacKenzie S."/>
            <person name="Amaro C."/>
        </authorList>
    </citation>
    <scope>NUCLEOTIDE SEQUENCE</scope>
</reference>
<reference evidence="1" key="1">
    <citation type="submission" date="2014-11" db="EMBL/GenBank/DDBJ databases">
        <authorList>
            <person name="Amaro Gonzalez C."/>
        </authorList>
    </citation>
    <scope>NUCLEOTIDE SEQUENCE</scope>
</reference>
<evidence type="ECO:0000313" key="1">
    <source>
        <dbReference type="EMBL" id="JAH55265.1"/>
    </source>
</evidence>
<dbReference type="AlphaFoldDB" id="A0A0E9TQX3"/>
<accession>A0A0E9TQX3</accession>
<proteinExistence type="predicted"/>
<protein>
    <submittedName>
        <fullName evidence="1">Uncharacterized protein</fullName>
    </submittedName>
</protein>
<sequence>MKCCFRANLMIRYRDS</sequence>